<name>A0A078KV76_9GAMM</name>
<proteinExistence type="predicted"/>
<protein>
    <submittedName>
        <fullName evidence="1">Uncharacterized protein</fullName>
    </submittedName>
</protein>
<accession>A0A078KV76</accession>
<dbReference type="OrthoDB" id="282364at2"/>
<dbReference type="STRING" id="1034943.BN59_02650"/>
<gene>
    <name evidence="1" type="ORF">BN59_02650</name>
</gene>
<evidence type="ECO:0000313" key="1">
    <source>
        <dbReference type="EMBL" id="CDZ78340.1"/>
    </source>
</evidence>
<evidence type="ECO:0000313" key="2">
    <source>
        <dbReference type="Proteomes" id="UP000044071"/>
    </source>
</evidence>
<dbReference type="eggNOG" id="ENOG50308MT">
    <property type="taxonomic scope" value="Bacteria"/>
</dbReference>
<organism evidence="1 2">
    <name type="scientific">Legionella massiliensis</name>
    <dbReference type="NCBI Taxonomy" id="1034943"/>
    <lineage>
        <taxon>Bacteria</taxon>
        <taxon>Pseudomonadati</taxon>
        <taxon>Pseudomonadota</taxon>
        <taxon>Gammaproteobacteria</taxon>
        <taxon>Legionellales</taxon>
        <taxon>Legionellaceae</taxon>
        <taxon>Legionella</taxon>
    </lineage>
</organism>
<dbReference type="AlphaFoldDB" id="A0A078KV76"/>
<keyword evidence="2" id="KW-1185">Reference proteome</keyword>
<sequence>MLARFWKILYVSATLILLSNCKTIGPAVLPQDRYAFNAAMLQSEEQQILINLVRMQYGDRPYFLTVDNITSNTVLNVSSGGSNYNYTAERTNAVGLITKTFTNSVGVTSPSASLTESPTIIYSPLQGDKFTTQMLTPIQLKNVYLLVRSGWSLARVLRITTEELGKFQNAMNASRPTSSHVPEYKPFVKMIHYARMLHLENKIKVRAELINNNFCLSFVFLRKYRHTAQVNKLFSMLWPHENTQHINKIIISEKPLPHNSKYKTLVIVTRPYIGLLYYLAKSVQVTPDDIASGRVLQIKTKDGKPFDWGKVTHGILTVYISNHRPANANVVVYYRNHWYYIADNDRDSKETFALIQQLFSLQAGDITKTSPLITVNV</sequence>
<dbReference type="EMBL" id="CCSB01000003">
    <property type="protein sequence ID" value="CDZ78340.1"/>
    <property type="molecule type" value="Genomic_DNA"/>
</dbReference>
<reference evidence="1 2" key="1">
    <citation type="submission" date="2014-06" db="EMBL/GenBank/DDBJ databases">
        <authorList>
            <person name="Urmite Genomes Urmite Genomes"/>
        </authorList>
    </citation>
    <scope>NUCLEOTIDE SEQUENCE [LARGE SCALE GENOMIC DNA]</scope>
</reference>
<dbReference type="Proteomes" id="UP000044071">
    <property type="component" value="Unassembled WGS sequence"/>
</dbReference>